<gene>
    <name evidence="1" type="ORF">NJT12_18220</name>
</gene>
<keyword evidence="2" id="KW-1185">Reference proteome</keyword>
<sequence length="272" mass="31328">MILLLIIIGVLLLVILLGKITMYLKFKNQVKLLYSNALNISDKTYSIGQLDGLPIPVQRYFKYVLKDGMPYISSVRLKHKGLFKTNLKSGFINITGEQYFSVQKPQFIWKGSTLIFTARDSFIADKGNLKVSLFNIFTVVDGKGSEISEGEMQRWLAESVWFPTNLLPSENVTWIAIDENLAKLSFRYKEISFDFIVTFNTVGEIVTMETQRFMTNKREPWLCKMENYKEINGVKIPFSAQVVWKLKAGDYTYAKFQVTEIKYNQNISKTIA</sequence>
<dbReference type="InterPro" id="IPR054213">
    <property type="entry name" value="DUF6920"/>
</dbReference>
<dbReference type="RefSeq" id="WP_271337358.1">
    <property type="nucleotide sequence ID" value="NZ_JAMZNK010000037.1"/>
</dbReference>
<evidence type="ECO:0000313" key="1">
    <source>
        <dbReference type="EMBL" id="MDA6071561.1"/>
    </source>
</evidence>
<proteinExistence type="predicted"/>
<dbReference type="Proteomes" id="UP001212170">
    <property type="component" value="Unassembled WGS sequence"/>
</dbReference>
<protein>
    <submittedName>
        <fullName evidence="1">Uncharacterized protein</fullName>
    </submittedName>
</protein>
<name>A0ABT4WGG8_9FLAO</name>
<reference evidence="1 2" key="1">
    <citation type="journal article" date="2023" name="Chemosphere">
        <title>Whole genome analysis of Flavobacterium aziz-sancarii sp. nov., isolated from Ardley Island (Antarctica), revealed a rich resistome and bioremediation potential.</title>
        <authorList>
            <person name="Otur C."/>
            <person name="Okay S."/>
            <person name="Kurt-Kizildogan A."/>
        </authorList>
    </citation>
    <scope>NUCLEOTIDE SEQUENCE [LARGE SCALE GENOMIC DNA]</scope>
    <source>
        <strain evidence="1 2">AC</strain>
    </source>
</reference>
<organism evidence="1 2">
    <name type="scientific">Flavobacterium azizsancarii</name>
    <dbReference type="NCBI Taxonomy" id="2961580"/>
    <lineage>
        <taxon>Bacteria</taxon>
        <taxon>Pseudomonadati</taxon>
        <taxon>Bacteroidota</taxon>
        <taxon>Flavobacteriia</taxon>
        <taxon>Flavobacteriales</taxon>
        <taxon>Flavobacteriaceae</taxon>
        <taxon>Flavobacterium</taxon>
    </lineage>
</organism>
<accession>A0ABT4WGG8</accession>
<dbReference type="Pfam" id="PF21900">
    <property type="entry name" value="DUF6920"/>
    <property type="match status" value="1"/>
</dbReference>
<evidence type="ECO:0000313" key="2">
    <source>
        <dbReference type="Proteomes" id="UP001212170"/>
    </source>
</evidence>
<comment type="caution">
    <text evidence="1">The sequence shown here is derived from an EMBL/GenBank/DDBJ whole genome shotgun (WGS) entry which is preliminary data.</text>
</comment>
<dbReference type="EMBL" id="JAMZNK010000037">
    <property type="protein sequence ID" value="MDA6071561.1"/>
    <property type="molecule type" value="Genomic_DNA"/>
</dbReference>